<proteinExistence type="predicted"/>
<dbReference type="RefSeq" id="WP_193496401.1">
    <property type="nucleotide sequence ID" value="NZ_CP063169.1"/>
</dbReference>
<evidence type="ECO:0000256" key="1">
    <source>
        <dbReference type="ARBA" id="ARBA00022676"/>
    </source>
</evidence>
<protein>
    <submittedName>
        <fullName evidence="4">Glycosyltransferase</fullName>
    </submittedName>
</protein>
<dbReference type="InterPro" id="IPR028098">
    <property type="entry name" value="Glyco_trans_4-like_N"/>
</dbReference>
<dbReference type="Proteomes" id="UP000593758">
    <property type="component" value="Chromosome"/>
</dbReference>
<dbReference type="SUPFAM" id="SSF53756">
    <property type="entry name" value="UDP-Glycosyltransferase/glycogen phosphorylase"/>
    <property type="match status" value="1"/>
</dbReference>
<accession>A0A7M1SQE4</accession>
<dbReference type="GO" id="GO:0016757">
    <property type="term" value="F:glycosyltransferase activity"/>
    <property type="evidence" value="ECO:0007669"/>
    <property type="project" value="UniProtKB-KW"/>
</dbReference>
<keyword evidence="1" id="KW-0328">Glycosyltransferase</keyword>
<reference evidence="4 5" key="1">
    <citation type="submission" date="2020-10" db="EMBL/GenBank/DDBJ databases">
        <title>Haloactinobacterium sp. RN3S43, a bacterium isolated from saline soil.</title>
        <authorList>
            <person name="Sun J.-Q."/>
        </authorList>
    </citation>
    <scope>NUCLEOTIDE SEQUENCE [LARGE SCALE GENOMIC DNA]</scope>
    <source>
        <strain evidence="4 5">RN3S43</strain>
    </source>
</reference>
<dbReference type="Gene3D" id="3.40.50.2000">
    <property type="entry name" value="Glycogen Phosphorylase B"/>
    <property type="match status" value="2"/>
</dbReference>
<evidence type="ECO:0000313" key="4">
    <source>
        <dbReference type="EMBL" id="QOR69776.1"/>
    </source>
</evidence>
<dbReference type="AlphaFoldDB" id="A0A7M1SQE4"/>
<evidence type="ECO:0000313" key="5">
    <source>
        <dbReference type="Proteomes" id="UP000593758"/>
    </source>
</evidence>
<dbReference type="PANTHER" id="PTHR12526:SF600">
    <property type="entry name" value="GLYCOSYL TRANSFERASE GROUP 1"/>
    <property type="match status" value="1"/>
</dbReference>
<feature type="domain" description="Glycosyltransferase subfamily 4-like N-terminal" evidence="3">
    <location>
        <begin position="125"/>
        <end position="265"/>
    </location>
</feature>
<gene>
    <name evidence="4" type="ORF">IM660_14045</name>
</gene>
<dbReference type="Pfam" id="PF13692">
    <property type="entry name" value="Glyco_trans_1_4"/>
    <property type="match status" value="1"/>
</dbReference>
<organism evidence="4 5">
    <name type="scientific">Ruania alkalisoli</name>
    <dbReference type="NCBI Taxonomy" id="2779775"/>
    <lineage>
        <taxon>Bacteria</taxon>
        <taxon>Bacillati</taxon>
        <taxon>Actinomycetota</taxon>
        <taxon>Actinomycetes</taxon>
        <taxon>Micrococcales</taxon>
        <taxon>Ruaniaceae</taxon>
        <taxon>Ruania</taxon>
    </lineage>
</organism>
<dbReference type="KEGG" id="halt:IM660_14045"/>
<sequence>MTDEHVVMVVASGIANDARVRKSALAVANLGYRVTLLYGEIDASGPVEGTLGPVRTVGLPVAYALRDARVQRRTAQREWRPWPAYRDAEHEERSRRSLDAHRAEHGDGPVTLARRVLHKVRRTSRGWQDAVARTAWGKVDGLRARVAGRRWRAELPNIVDLERAFVRRMAAEQPDILHVHDVHLLSAGVAVKTRAARAGRTVPLVYDAHEYIPGTRARTVIEERALQGMEAVCIPHADAVITVSAPIADALQEHYGLAATPAVVLNSPSMTAPSRSDKDVRGAAGVADGVPLVVYSGVLNEKRGLPTVVQALARLPEVHLAVVCVPEATHWRAALLAKAARKAGVEDRLHLVDPVPPDEILAYLRTADVGVHPLIAGLPNHEMALPNKLFDYLFAGLPIVVSDLTVMGAFVRENEVGTAFTPGDAKDCARALQEALDGAERYGGSARSDQFTERFSWETQVRHLAATYSNL</sequence>
<dbReference type="EMBL" id="CP063169">
    <property type="protein sequence ID" value="QOR69776.1"/>
    <property type="molecule type" value="Genomic_DNA"/>
</dbReference>
<dbReference type="Pfam" id="PF13439">
    <property type="entry name" value="Glyco_transf_4"/>
    <property type="match status" value="1"/>
</dbReference>
<keyword evidence="5" id="KW-1185">Reference proteome</keyword>
<dbReference type="PANTHER" id="PTHR12526">
    <property type="entry name" value="GLYCOSYLTRANSFERASE"/>
    <property type="match status" value="1"/>
</dbReference>
<name>A0A7M1SQE4_9MICO</name>
<keyword evidence="2 4" id="KW-0808">Transferase</keyword>
<evidence type="ECO:0000256" key="2">
    <source>
        <dbReference type="ARBA" id="ARBA00022679"/>
    </source>
</evidence>
<evidence type="ECO:0000259" key="3">
    <source>
        <dbReference type="Pfam" id="PF13439"/>
    </source>
</evidence>